<accession>A0ABR2EHE9</accession>
<keyword evidence="2" id="KW-1185">Reference proteome</keyword>
<sequence>MMAELQEACQGLGAQLKTTNMLLNMDEREMVHPLRRVGEWIRDYAKTMERNEAWTKKMVIHVLTMAQQAEKLDSFLVAPKTEEEHQAKKLLKDIMDLGNRAGKFYRLCLT</sequence>
<protein>
    <submittedName>
        <fullName evidence="1">Uncharacterized protein</fullName>
    </submittedName>
</protein>
<proteinExistence type="predicted"/>
<organism evidence="1 2">
    <name type="scientific">Hibiscus sabdariffa</name>
    <name type="common">roselle</name>
    <dbReference type="NCBI Taxonomy" id="183260"/>
    <lineage>
        <taxon>Eukaryota</taxon>
        <taxon>Viridiplantae</taxon>
        <taxon>Streptophyta</taxon>
        <taxon>Embryophyta</taxon>
        <taxon>Tracheophyta</taxon>
        <taxon>Spermatophyta</taxon>
        <taxon>Magnoliopsida</taxon>
        <taxon>eudicotyledons</taxon>
        <taxon>Gunneridae</taxon>
        <taxon>Pentapetalae</taxon>
        <taxon>rosids</taxon>
        <taxon>malvids</taxon>
        <taxon>Malvales</taxon>
        <taxon>Malvaceae</taxon>
        <taxon>Malvoideae</taxon>
        <taxon>Hibiscus</taxon>
    </lineage>
</organism>
<evidence type="ECO:0000313" key="2">
    <source>
        <dbReference type="Proteomes" id="UP001472677"/>
    </source>
</evidence>
<evidence type="ECO:0000313" key="1">
    <source>
        <dbReference type="EMBL" id="KAK8559271.1"/>
    </source>
</evidence>
<dbReference type="Proteomes" id="UP001472677">
    <property type="component" value="Unassembled WGS sequence"/>
</dbReference>
<name>A0ABR2EHE9_9ROSI</name>
<reference evidence="1 2" key="1">
    <citation type="journal article" date="2024" name="G3 (Bethesda)">
        <title>Genome assembly of Hibiscus sabdariffa L. provides insights into metabolisms of medicinal natural products.</title>
        <authorList>
            <person name="Kim T."/>
        </authorList>
    </citation>
    <scope>NUCLEOTIDE SEQUENCE [LARGE SCALE GENOMIC DNA]</scope>
    <source>
        <strain evidence="1">TK-2024</strain>
        <tissue evidence="1">Old leaves</tissue>
    </source>
</reference>
<dbReference type="EMBL" id="JBBPBM010000015">
    <property type="protein sequence ID" value="KAK8559271.1"/>
    <property type="molecule type" value="Genomic_DNA"/>
</dbReference>
<gene>
    <name evidence="1" type="ORF">V6N12_042551</name>
</gene>
<comment type="caution">
    <text evidence="1">The sequence shown here is derived from an EMBL/GenBank/DDBJ whole genome shotgun (WGS) entry which is preliminary data.</text>
</comment>